<keyword evidence="6" id="KW-1185">Reference proteome</keyword>
<dbReference type="InterPro" id="IPR050465">
    <property type="entry name" value="UPF0194_transport"/>
</dbReference>
<keyword evidence="2" id="KW-0175">Coiled coil</keyword>
<dbReference type="PANTHER" id="PTHR32347:SF14">
    <property type="entry name" value="EFFLUX SYSTEM COMPONENT YKNX-RELATED"/>
    <property type="match status" value="1"/>
</dbReference>
<dbReference type="AlphaFoldDB" id="A0A0W0VCR0"/>
<comment type="subcellular location">
    <subcellularLocation>
        <location evidence="1">Cell envelope</location>
    </subcellularLocation>
</comment>
<evidence type="ECO:0000256" key="2">
    <source>
        <dbReference type="ARBA" id="ARBA00023054"/>
    </source>
</evidence>
<reference evidence="5 6" key="1">
    <citation type="submission" date="2015-11" db="EMBL/GenBank/DDBJ databases">
        <title>Genomic analysis of 38 Legionella species identifies large and diverse effector repertoires.</title>
        <authorList>
            <person name="Burstein D."/>
            <person name="Amaro F."/>
            <person name="Zusman T."/>
            <person name="Lifshitz Z."/>
            <person name="Cohen O."/>
            <person name="Gilbert J.A."/>
            <person name="Pupko T."/>
            <person name="Shuman H.A."/>
            <person name="Segal G."/>
        </authorList>
    </citation>
    <scope>NUCLEOTIDE SEQUENCE [LARGE SCALE GENOMIC DNA]</scope>
    <source>
        <strain evidence="5 6">BL-540</strain>
    </source>
</reference>
<dbReference type="Pfam" id="PF25973">
    <property type="entry name" value="BSH_CzcB"/>
    <property type="match status" value="1"/>
</dbReference>
<feature type="domain" description="CzcB-like barrel-sandwich hybrid" evidence="3">
    <location>
        <begin position="58"/>
        <end position="210"/>
    </location>
</feature>
<dbReference type="STRING" id="456.Ljor_2208"/>
<dbReference type="Pfam" id="PF25975">
    <property type="entry name" value="CzcB_C"/>
    <property type="match status" value="1"/>
</dbReference>
<dbReference type="OrthoDB" id="5648883at2"/>
<protein>
    <submittedName>
        <fullName evidence="5">Membrane-fusion protein AcrA</fullName>
    </submittedName>
</protein>
<dbReference type="RefSeq" id="WP_058471616.1">
    <property type="nucleotide sequence ID" value="NZ_CAAAIC010000001.1"/>
</dbReference>
<accession>A0A0W0VCR0</accession>
<evidence type="ECO:0000259" key="3">
    <source>
        <dbReference type="Pfam" id="PF25973"/>
    </source>
</evidence>
<dbReference type="Proteomes" id="UP000055035">
    <property type="component" value="Unassembled WGS sequence"/>
</dbReference>
<dbReference type="Gene3D" id="2.40.420.20">
    <property type="match status" value="1"/>
</dbReference>
<feature type="domain" description="CzcB-like C-terminal circularly permuted SH3-like" evidence="4">
    <location>
        <begin position="328"/>
        <end position="380"/>
    </location>
</feature>
<comment type="caution">
    <text evidence="5">The sequence shown here is derived from an EMBL/GenBank/DDBJ whole genome shotgun (WGS) entry which is preliminary data.</text>
</comment>
<dbReference type="PANTHER" id="PTHR32347">
    <property type="entry name" value="EFFLUX SYSTEM COMPONENT YKNX-RELATED"/>
    <property type="match status" value="1"/>
</dbReference>
<dbReference type="Gene3D" id="2.40.30.170">
    <property type="match status" value="1"/>
</dbReference>
<sequence length="382" mass="41542">MNRVLNVFIIVFLASWLIACGNPQNQQKKELHTYVVKPEPVHKTLFFTGTIEPLHESAITTPVEGIIETMHHHYGQFVKKGEVVVTLNSNELQKQYNETLTEYLKSKDNYSIAKAKFVGTQELWDSGLMSKNNYLSEKSSLDTARMTLMQATRKLSEMLERMDDGSTKNLSSLSIAEFDKVRQALSSNHNRIRLKAPADGILLYPPKTNGDDKSNKLNVGTLVKSNQVIALVGDLSGVSVEIDVPEIDIDKIHSGMPATITGVALGKQTLQGQLVAVNVQASNTGNGSLPSFSAVVEVKNLTPEQRAWVKVGMSAAIAINIDSNNQLQVPISAVKQEKGSSMVKVQASDGSFYSRPVTTGAAQANKVIIASGLKSGDVVAYD</sequence>
<proteinExistence type="predicted"/>
<dbReference type="PROSITE" id="PS51257">
    <property type="entry name" value="PROKAR_LIPOPROTEIN"/>
    <property type="match status" value="1"/>
</dbReference>
<dbReference type="GO" id="GO:0030313">
    <property type="term" value="C:cell envelope"/>
    <property type="evidence" value="ECO:0007669"/>
    <property type="project" value="UniProtKB-SubCell"/>
</dbReference>
<evidence type="ECO:0000313" key="6">
    <source>
        <dbReference type="Proteomes" id="UP000055035"/>
    </source>
</evidence>
<dbReference type="SUPFAM" id="SSF111369">
    <property type="entry name" value="HlyD-like secretion proteins"/>
    <property type="match status" value="1"/>
</dbReference>
<organism evidence="5 6">
    <name type="scientific">Legionella jordanis</name>
    <dbReference type="NCBI Taxonomy" id="456"/>
    <lineage>
        <taxon>Bacteria</taxon>
        <taxon>Pseudomonadati</taxon>
        <taxon>Pseudomonadota</taxon>
        <taxon>Gammaproteobacteria</taxon>
        <taxon>Legionellales</taxon>
        <taxon>Legionellaceae</taxon>
        <taxon>Legionella</taxon>
    </lineage>
</organism>
<dbReference type="InterPro" id="IPR058647">
    <property type="entry name" value="BSH_CzcB-like"/>
</dbReference>
<name>A0A0W0VCR0_9GAMM</name>
<gene>
    <name evidence="5" type="ORF">Ljor_2208</name>
</gene>
<evidence type="ECO:0000256" key="1">
    <source>
        <dbReference type="ARBA" id="ARBA00004196"/>
    </source>
</evidence>
<dbReference type="InterPro" id="IPR058649">
    <property type="entry name" value="CzcB_C"/>
</dbReference>
<dbReference type="PATRIC" id="fig|456.5.peg.2378"/>
<evidence type="ECO:0000259" key="4">
    <source>
        <dbReference type="Pfam" id="PF25975"/>
    </source>
</evidence>
<dbReference type="Gene3D" id="2.40.50.100">
    <property type="match status" value="1"/>
</dbReference>
<evidence type="ECO:0000313" key="5">
    <source>
        <dbReference type="EMBL" id="KTD17902.1"/>
    </source>
</evidence>
<dbReference type="Gene3D" id="1.10.287.470">
    <property type="entry name" value="Helix hairpin bin"/>
    <property type="match status" value="1"/>
</dbReference>
<dbReference type="EMBL" id="LNYJ01000011">
    <property type="protein sequence ID" value="KTD17902.1"/>
    <property type="molecule type" value="Genomic_DNA"/>
</dbReference>